<accession>A0ABY5Z8Q0</accession>
<protein>
    <submittedName>
        <fullName evidence="2">Uncharacterized protein</fullName>
    </submittedName>
</protein>
<gene>
    <name evidence="2" type="ORF">Drose_01810</name>
</gene>
<feature type="compositionally biased region" description="Acidic residues" evidence="1">
    <location>
        <begin position="485"/>
        <end position="494"/>
    </location>
</feature>
<reference evidence="2" key="1">
    <citation type="submission" date="2021-04" db="EMBL/GenBank/DDBJ databases">
        <title>Biosynthetic gene clusters of Dactylosporangioum roseum.</title>
        <authorList>
            <person name="Hartkoorn R.C."/>
            <person name="Beaudoing E."/>
            <person name="Hot D."/>
            <person name="Moureu S."/>
        </authorList>
    </citation>
    <scope>NUCLEOTIDE SEQUENCE</scope>
    <source>
        <strain evidence="2">NRRL B-16295</strain>
    </source>
</reference>
<dbReference type="Proteomes" id="UP001058271">
    <property type="component" value="Chromosome"/>
</dbReference>
<evidence type="ECO:0000256" key="1">
    <source>
        <dbReference type="SAM" id="MobiDB-lite"/>
    </source>
</evidence>
<name>A0ABY5Z8Q0_9ACTN</name>
<proteinExistence type="predicted"/>
<keyword evidence="3" id="KW-1185">Reference proteome</keyword>
<sequence>MTSLTSIARALAVRDRTAQRITTVRHTHISSRPLVFIPLMLAGEANAPLAAMVGDRPDAPRLFIVPQPRNRDQRFAFAAELGRFVVSYVDSFAKLTEDVRGRSRFTDAPQLLVPNPGGIGFVRLFGRSTRLRRTYGAYAVKPVVPLLGRWLTFFAERAEHPGSALMLAMTSALGDHWATGQSAVEDANLAALLAWIDPPAGRSPFDAALDAEDPEIWPPAGPATDPAFDADRLAPAIDRYARTDGNPAARQQALSRLEAALATQLGPTWRLMWRGVELLNGLTPGASVVARWADDRDAYTDYVTYLSGDKPLPQARRDSAVAAARRLSRLERAQALFDAQRALDDPLVMAEHRLTGEAFAGAVVHAEPDRIDASGPRRTLRPHVTVRTQDPLRLGVGVTVRSPARAGQKAEIVAVTPVDGGLDVLLELTGGMGRSLTPPPGSVPAAGEWITYSTISDEFQRVGQFPDVADTPWTHGGPPAPREPTEEDAVEDWS</sequence>
<dbReference type="EMBL" id="CP073721">
    <property type="protein sequence ID" value="UWZ37083.1"/>
    <property type="molecule type" value="Genomic_DNA"/>
</dbReference>
<feature type="region of interest" description="Disordered" evidence="1">
    <location>
        <begin position="464"/>
        <end position="494"/>
    </location>
</feature>
<organism evidence="2 3">
    <name type="scientific">Dactylosporangium roseum</name>
    <dbReference type="NCBI Taxonomy" id="47989"/>
    <lineage>
        <taxon>Bacteria</taxon>
        <taxon>Bacillati</taxon>
        <taxon>Actinomycetota</taxon>
        <taxon>Actinomycetes</taxon>
        <taxon>Micromonosporales</taxon>
        <taxon>Micromonosporaceae</taxon>
        <taxon>Dactylosporangium</taxon>
    </lineage>
</organism>
<evidence type="ECO:0000313" key="3">
    <source>
        <dbReference type="Proteomes" id="UP001058271"/>
    </source>
</evidence>
<evidence type="ECO:0000313" key="2">
    <source>
        <dbReference type="EMBL" id="UWZ37083.1"/>
    </source>
</evidence>
<dbReference type="RefSeq" id="WP_260726435.1">
    <property type="nucleotide sequence ID" value="NZ_BAAABS010000035.1"/>
</dbReference>